<comment type="caution">
    <text evidence="3">The sequence shown here is derived from an EMBL/GenBank/DDBJ whole genome shotgun (WGS) entry which is preliminary data.</text>
</comment>
<feature type="transmembrane region" description="Helical" evidence="1">
    <location>
        <begin position="75"/>
        <end position="104"/>
    </location>
</feature>
<feature type="transmembrane region" description="Helical" evidence="1">
    <location>
        <begin position="110"/>
        <end position="132"/>
    </location>
</feature>
<gene>
    <name evidence="3" type="ORF">XM53_03565</name>
</gene>
<feature type="transmembrane region" description="Helical" evidence="1">
    <location>
        <begin position="36"/>
        <end position="54"/>
    </location>
</feature>
<evidence type="ECO:0000256" key="1">
    <source>
        <dbReference type="SAM" id="Phobius"/>
    </source>
</evidence>
<keyword evidence="1" id="KW-0472">Membrane</keyword>
<protein>
    <recommendedName>
        <fullName evidence="2">DUF1468 domain-containing protein</fullName>
    </recommendedName>
</protein>
<dbReference type="STRING" id="1641875.XM53_03565"/>
<feature type="transmembrane region" description="Helical" evidence="1">
    <location>
        <begin position="7"/>
        <end position="24"/>
    </location>
</feature>
<dbReference type="PATRIC" id="fig|1641875.4.peg.2723"/>
<keyword evidence="4" id="KW-1185">Reference proteome</keyword>
<sequence length="149" mass="15799">MEKRQDIALGLIFVLVGLAAAWMASRYSGASGTYPMTLGLILTFLGGTVAARAVRAGQDKARQLVAAPSKFITTAVIAAVYVAAVIPFGFYTASLMLMLVLPVALGFRQWIYAVIVAVIFIAVVYLVFSVLLEKPLPREAIPPLLGLGG</sequence>
<evidence type="ECO:0000313" key="3">
    <source>
        <dbReference type="EMBL" id="KRS13677.1"/>
    </source>
</evidence>
<keyword evidence="1" id="KW-1133">Transmembrane helix</keyword>
<evidence type="ECO:0000313" key="4">
    <source>
        <dbReference type="Proteomes" id="UP000051295"/>
    </source>
</evidence>
<dbReference type="AlphaFoldDB" id="A0A0T5NXM6"/>
<evidence type="ECO:0000259" key="2">
    <source>
        <dbReference type="Pfam" id="PF07331"/>
    </source>
</evidence>
<feature type="domain" description="DUF1468" evidence="2">
    <location>
        <begin position="8"/>
        <end position="137"/>
    </location>
</feature>
<keyword evidence="1" id="KW-0812">Transmembrane</keyword>
<dbReference type="EMBL" id="LAXJ01000003">
    <property type="protein sequence ID" value="KRS13677.1"/>
    <property type="molecule type" value="Genomic_DNA"/>
</dbReference>
<dbReference type="OrthoDB" id="7745015at2"/>
<reference evidence="3 4" key="1">
    <citation type="submission" date="2015-04" db="EMBL/GenBank/DDBJ databases">
        <title>The draft genome sequence of Roseovarius sp.R12b.</title>
        <authorList>
            <person name="Li G."/>
            <person name="Lai Q."/>
            <person name="Shao Z."/>
            <person name="Yan P."/>
        </authorList>
    </citation>
    <scope>NUCLEOTIDE SEQUENCE [LARGE SCALE GENOMIC DNA]</scope>
    <source>
        <strain evidence="3 4">R12B</strain>
    </source>
</reference>
<name>A0A0T5NXM6_9RHOB</name>
<dbReference type="RefSeq" id="WP_057790386.1">
    <property type="nucleotide sequence ID" value="NZ_LAXJ01000003.1"/>
</dbReference>
<accession>A0A0T5NXM6</accession>
<dbReference type="InterPro" id="IPR009936">
    <property type="entry name" value="DUF1468"/>
</dbReference>
<dbReference type="Pfam" id="PF07331">
    <property type="entry name" value="TctB"/>
    <property type="match status" value="1"/>
</dbReference>
<proteinExistence type="predicted"/>
<organism evidence="3 4">
    <name type="scientific">Roseovarius atlanticus</name>
    <dbReference type="NCBI Taxonomy" id="1641875"/>
    <lineage>
        <taxon>Bacteria</taxon>
        <taxon>Pseudomonadati</taxon>
        <taxon>Pseudomonadota</taxon>
        <taxon>Alphaproteobacteria</taxon>
        <taxon>Rhodobacterales</taxon>
        <taxon>Roseobacteraceae</taxon>
        <taxon>Roseovarius</taxon>
    </lineage>
</organism>
<dbReference type="Proteomes" id="UP000051295">
    <property type="component" value="Unassembled WGS sequence"/>
</dbReference>